<evidence type="ECO:0000259" key="7">
    <source>
        <dbReference type="Pfam" id="PF13244"/>
    </source>
</evidence>
<evidence type="ECO:0000256" key="6">
    <source>
        <dbReference type="SAM" id="Phobius"/>
    </source>
</evidence>
<evidence type="ECO:0000256" key="4">
    <source>
        <dbReference type="ARBA" id="ARBA00022989"/>
    </source>
</evidence>
<keyword evidence="5 6" id="KW-0472">Membrane</keyword>
<dbReference type="Proteomes" id="UP001526426">
    <property type="component" value="Unassembled WGS sequence"/>
</dbReference>
<dbReference type="EMBL" id="JAIHOM010000141">
    <property type="protein sequence ID" value="MCW6038485.1"/>
    <property type="molecule type" value="Genomic_DNA"/>
</dbReference>
<evidence type="ECO:0000256" key="5">
    <source>
        <dbReference type="ARBA" id="ARBA00023136"/>
    </source>
</evidence>
<feature type="transmembrane region" description="Helical" evidence="6">
    <location>
        <begin position="6"/>
        <end position="23"/>
    </location>
</feature>
<feature type="transmembrane region" description="Helical" evidence="6">
    <location>
        <begin position="53"/>
        <end position="71"/>
    </location>
</feature>
<keyword evidence="9" id="KW-1185">Reference proteome</keyword>
<evidence type="ECO:0000256" key="2">
    <source>
        <dbReference type="ARBA" id="ARBA00022475"/>
    </source>
</evidence>
<dbReference type="RefSeq" id="WP_265266393.1">
    <property type="nucleotide sequence ID" value="NZ_JAIHOM010000141.1"/>
</dbReference>
<comment type="subcellular location">
    <subcellularLocation>
        <location evidence="1">Cell membrane</location>
        <topology evidence="1">Multi-pass membrane protein</topology>
    </subcellularLocation>
</comment>
<sequence>MNNTDILVIVSLLPLSALMLVLQVNPYHALVIRGILGAVAALVYAVLGAADVALTEALVGTMLSITLYAVAVRSSLVMRLGVVTEGETLSEEEMPEGFGQLLSELRTALKKYHVRLELVCYVNEEALEQALQDHEVHGTCLPSEIKEYQIITRIERLYEIFQADTTFPVSRWEDVVAKKLTQQAELSLNP</sequence>
<reference evidence="8 9" key="1">
    <citation type="submission" date="2021-08" db="EMBL/GenBank/DDBJ databases">
        <title>Draft genome sequence of Spirulina subsalsa with high tolerance to salinity and hype-accumulation of phycocyanin.</title>
        <authorList>
            <person name="Pei H."/>
            <person name="Jiang L."/>
        </authorList>
    </citation>
    <scope>NUCLEOTIDE SEQUENCE [LARGE SCALE GENOMIC DNA]</scope>
    <source>
        <strain evidence="8 9">FACHB-351</strain>
    </source>
</reference>
<dbReference type="NCBIfam" id="NF005628">
    <property type="entry name" value="PRK07377.1-4"/>
    <property type="match status" value="1"/>
</dbReference>
<keyword evidence="3 6" id="KW-0812">Transmembrane</keyword>
<dbReference type="Pfam" id="PF13244">
    <property type="entry name" value="MbhD"/>
    <property type="match status" value="1"/>
</dbReference>
<evidence type="ECO:0000256" key="3">
    <source>
        <dbReference type="ARBA" id="ARBA00022692"/>
    </source>
</evidence>
<evidence type="ECO:0000313" key="9">
    <source>
        <dbReference type="Proteomes" id="UP001526426"/>
    </source>
</evidence>
<feature type="transmembrane region" description="Helical" evidence="6">
    <location>
        <begin position="30"/>
        <end position="47"/>
    </location>
</feature>
<proteinExistence type="predicted"/>
<gene>
    <name evidence="8" type="ORF">K4A83_19725</name>
</gene>
<dbReference type="InterPro" id="IPR025383">
    <property type="entry name" value="MrpA_C/MbhD"/>
</dbReference>
<keyword evidence="2" id="KW-1003">Cell membrane</keyword>
<protein>
    <submittedName>
        <fullName evidence="8">DUF4040 domain-containing protein</fullName>
    </submittedName>
</protein>
<organism evidence="8 9">
    <name type="scientific">Spirulina subsalsa FACHB-351</name>
    <dbReference type="NCBI Taxonomy" id="234711"/>
    <lineage>
        <taxon>Bacteria</taxon>
        <taxon>Bacillati</taxon>
        <taxon>Cyanobacteriota</taxon>
        <taxon>Cyanophyceae</taxon>
        <taxon>Spirulinales</taxon>
        <taxon>Spirulinaceae</taxon>
        <taxon>Spirulina</taxon>
    </lineage>
</organism>
<feature type="domain" description="MrpA C-terminal/MbhD" evidence="7">
    <location>
        <begin position="12"/>
        <end position="74"/>
    </location>
</feature>
<evidence type="ECO:0000313" key="8">
    <source>
        <dbReference type="EMBL" id="MCW6038485.1"/>
    </source>
</evidence>
<evidence type="ECO:0000256" key="1">
    <source>
        <dbReference type="ARBA" id="ARBA00004651"/>
    </source>
</evidence>
<dbReference type="NCBIfam" id="NF005630">
    <property type="entry name" value="PRK07377.1-6"/>
    <property type="match status" value="1"/>
</dbReference>
<keyword evidence="4 6" id="KW-1133">Transmembrane helix</keyword>
<accession>A0ABT3LBX8</accession>
<name>A0ABT3LBX8_9CYAN</name>
<comment type="caution">
    <text evidence="8">The sequence shown here is derived from an EMBL/GenBank/DDBJ whole genome shotgun (WGS) entry which is preliminary data.</text>
</comment>